<dbReference type="Proteomes" id="UP001138802">
    <property type="component" value="Unassembled WGS sequence"/>
</dbReference>
<gene>
    <name evidence="9" type="ORF">CKO25_12645</name>
</gene>
<sequence length="710" mass="79605">MNLLISTLGTSWAIIPELYGFTNPKQLDLYAAHGNVVQIAAQRVDYAILPVDAIWIVTTEKMRTERLQRWASLLGIPIRIWHPRGVDELASVSENRAMADLIYRLVLLGREATRDGRLYLSLAGGRKTMSAEMQQAGIFFGCDALLHVVDRQLPSSVPRLSDQDVGVFIAPLPAPYTDLYQPLVTMGRCPPHAALEVNPGIRTKDYPLSSEGGAVEPGSYLYDEVRRRLRQADSLIYNFSRQVSDAETQSNFHGLYMLPPDRIQALREMRIGADPAQAETDRRWLARLPKSDLHCHFGGILDAESLIEVAAASDAKVREREADNPDLAKRLAQVRDRVAADDLDGLRILLSGTKGRAINMRQIRQWDTQEPWGVCGFLNAFAGRPLLLDALIFDDLCDPRRYQAIGIARYEPLGDLQGSGLLQCEASLRTACAVLLRAARRDRLRYLELRCSPHNYKRGGLTAQRVVEILLEALADEADCDVRLLFIASRHRRMSETVQHIELAQDQRVASADFRRRFVGFDLAGNEQERTPSEMRGAFRPLLEACIPISIHAGEDQPVSNIWEAAYELSAERIGHGLTLRDNSELLRRCVERRIAVEMCPSSNYQIVGFRDFALQAGPDTRYPLKEYLSAGMRVTVNTDNPGISRTDASGELYKAAAMTPGGLTQWEILQLVRNGFQAAFCERQDRRTLLGRVEGELMGWLTQTGERND</sequence>
<keyword evidence="5" id="KW-0378">Hydrolase</keyword>
<dbReference type="GO" id="GO:0006154">
    <property type="term" value="P:adenosine catabolic process"/>
    <property type="evidence" value="ECO:0007669"/>
    <property type="project" value="TreeGrafter"/>
</dbReference>
<keyword evidence="10" id="KW-1185">Reference proteome</keyword>
<reference evidence="9 10" key="1">
    <citation type="journal article" date="2020" name="Microorganisms">
        <title>Osmotic Adaptation and Compatible Solute Biosynthesis of Phototrophic Bacteria as Revealed from Genome Analyses.</title>
        <authorList>
            <person name="Imhoff J.F."/>
            <person name="Rahn T."/>
            <person name="Kunzel S."/>
            <person name="Keller A."/>
            <person name="Neulinger S.C."/>
        </authorList>
    </citation>
    <scope>NUCLEOTIDE SEQUENCE [LARGE SCALE GENOMIC DNA]</scope>
    <source>
        <strain evidence="9 10">DSM 21303</strain>
    </source>
</reference>
<comment type="caution">
    <text evidence="9">The sequence shown here is derived from an EMBL/GenBank/DDBJ whole genome shotgun (WGS) entry which is preliminary data.</text>
</comment>
<dbReference type="InterPro" id="IPR001365">
    <property type="entry name" value="A_deaminase_dom"/>
</dbReference>
<dbReference type="EC" id="3.5.4.4" evidence="3"/>
<comment type="similarity">
    <text evidence="2">Belongs to the metallo-dependent hydrolases superfamily. Adenosine and AMP deaminases family.</text>
</comment>
<dbReference type="EMBL" id="NRSD01000012">
    <property type="protein sequence ID" value="MBK1645476.1"/>
    <property type="molecule type" value="Genomic_DNA"/>
</dbReference>
<dbReference type="SUPFAM" id="SSF51556">
    <property type="entry name" value="Metallo-dependent hydrolases"/>
    <property type="match status" value="1"/>
</dbReference>
<dbReference type="InterPro" id="IPR032466">
    <property type="entry name" value="Metal_Hydrolase"/>
</dbReference>
<keyword evidence="6" id="KW-0862">Zinc</keyword>
<evidence type="ECO:0000313" key="10">
    <source>
        <dbReference type="Proteomes" id="UP001138802"/>
    </source>
</evidence>
<dbReference type="AlphaFoldDB" id="A0A9X0WJ29"/>
<evidence type="ECO:0000256" key="6">
    <source>
        <dbReference type="ARBA" id="ARBA00022833"/>
    </source>
</evidence>
<dbReference type="RefSeq" id="WP_200388274.1">
    <property type="nucleotide sequence ID" value="NZ_NRSD01000012.1"/>
</dbReference>
<comment type="cofactor">
    <cofactor evidence="1">
        <name>Zn(2+)</name>
        <dbReference type="ChEBI" id="CHEBI:29105"/>
    </cofactor>
</comment>
<evidence type="ECO:0000256" key="3">
    <source>
        <dbReference type="ARBA" id="ARBA00012784"/>
    </source>
</evidence>
<proteinExistence type="inferred from homology"/>
<organism evidence="9 10">
    <name type="scientific">Thiocapsa imhoffii</name>
    <dbReference type="NCBI Taxonomy" id="382777"/>
    <lineage>
        <taxon>Bacteria</taxon>
        <taxon>Pseudomonadati</taxon>
        <taxon>Pseudomonadota</taxon>
        <taxon>Gammaproteobacteria</taxon>
        <taxon>Chromatiales</taxon>
        <taxon>Chromatiaceae</taxon>
        <taxon>Thiocapsa</taxon>
    </lineage>
</organism>
<evidence type="ECO:0000256" key="2">
    <source>
        <dbReference type="ARBA" id="ARBA00006676"/>
    </source>
</evidence>
<dbReference type="GO" id="GO:0005829">
    <property type="term" value="C:cytosol"/>
    <property type="evidence" value="ECO:0007669"/>
    <property type="project" value="TreeGrafter"/>
</dbReference>
<evidence type="ECO:0000256" key="5">
    <source>
        <dbReference type="ARBA" id="ARBA00022801"/>
    </source>
</evidence>
<evidence type="ECO:0000256" key="4">
    <source>
        <dbReference type="ARBA" id="ARBA00022723"/>
    </source>
</evidence>
<dbReference type="InterPro" id="IPR006330">
    <property type="entry name" value="Ado/ade_deaminase"/>
</dbReference>
<feature type="domain" description="Adenosine deaminase" evidence="7">
    <location>
        <begin position="421"/>
        <end position="695"/>
    </location>
</feature>
<dbReference type="Gene3D" id="3.20.20.140">
    <property type="entry name" value="Metal-dependent hydrolases"/>
    <property type="match status" value="1"/>
</dbReference>
<dbReference type="GO" id="GO:0004000">
    <property type="term" value="F:adenosine deaminase activity"/>
    <property type="evidence" value="ECO:0007669"/>
    <property type="project" value="TreeGrafter"/>
</dbReference>
<dbReference type="PANTHER" id="PTHR11409:SF43">
    <property type="entry name" value="ADENOSINE DEAMINASE"/>
    <property type="match status" value="1"/>
</dbReference>
<dbReference type="PANTHER" id="PTHR11409">
    <property type="entry name" value="ADENOSINE DEAMINASE"/>
    <property type="match status" value="1"/>
</dbReference>
<accession>A0A9X0WJ29</accession>
<name>A0A9X0WJ29_9GAMM</name>
<evidence type="ECO:0000259" key="7">
    <source>
        <dbReference type="Pfam" id="PF00962"/>
    </source>
</evidence>
<dbReference type="Pfam" id="PF09623">
    <property type="entry name" value="Cas_NE0113"/>
    <property type="match status" value="1"/>
</dbReference>
<feature type="domain" description="CRISPR system ring nuclease SSO2081-like" evidence="8">
    <location>
        <begin position="87"/>
        <end position="160"/>
    </location>
</feature>
<evidence type="ECO:0000313" key="9">
    <source>
        <dbReference type="EMBL" id="MBK1645476.1"/>
    </source>
</evidence>
<dbReference type="GO" id="GO:0043103">
    <property type="term" value="P:hypoxanthine salvage"/>
    <property type="evidence" value="ECO:0007669"/>
    <property type="project" value="TreeGrafter"/>
</dbReference>
<evidence type="ECO:0000259" key="8">
    <source>
        <dbReference type="Pfam" id="PF09623"/>
    </source>
</evidence>
<evidence type="ECO:0000256" key="1">
    <source>
        <dbReference type="ARBA" id="ARBA00001947"/>
    </source>
</evidence>
<dbReference type="InterPro" id="IPR019092">
    <property type="entry name" value="SSO2081-like_dom"/>
</dbReference>
<protein>
    <recommendedName>
        <fullName evidence="3">adenosine deaminase</fullName>
        <ecNumber evidence="3">3.5.4.4</ecNumber>
    </recommendedName>
</protein>
<dbReference type="GO" id="GO:0046103">
    <property type="term" value="P:inosine biosynthetic process"/>
    <property type="evidence" value="ECO:0007669"/>
    <property type="project" value="TreeGrafter"/>
</dbReference>
<dbReference type="GO" id="GO:0046872">
    <property type="term" value="F:metal ion binding"/>
    <property type="evidence" value="ECO:0007669"/>
    <property type="project" value="UniProtKB-KW"/>
</dbReference>
<keyword evidence="4" id="KW-0479">Metal-binding</keyword>
<dbReference type="Pfam" id="PF00962">
    <property type="entry name" value="A_deaminase"/>
    <property type="match status" value="1"/>
</dbReference>